<dbReference type="EMBL" id="JBHUJC010000041">
    <property type="protein sequence ID" value="MFD2277306.1"/>
    <property type="molecule type" value="Genomic_DNA"/>
</dbReference>
<keyword evidence="4" id="KW-1185">Reference proteome</keyword>
<sequence>MNKTLVLGSIMSAGVLASSVNAATIQTSQAFSGFSSESFNLNLLEKFDSSLGTLTGVNVHYTITSSGGLAQYDNEAGSATGSIDVSHGVTSSLNSGSTPLVNNGFSTSWSNLEIQSSESGVVLGANDGDGAGVQSTGSDYYEFSPAGGTLNTNSDIYTGAIGAYAGNSGEYLPVITVVTGQSLTTTADGAVSTGSSPSIVNGLLTITYTYDSVVAVPEPSSTALLGLGGMALILRRRRS</sequence>
<gene>
    <name evidence="3" type="ORF">ACFSQZ_12565</name>
</gene>
<feature type="domain" description="Ice-binding protein C-terminal" evidence="2">
    <location>
        <begin position="215"/>
        <end position="237"/>
    </location>
</feature>
<dbReference type="Proteomes" id="UP001597297">
    <property type="component" value="Unassembled WGS sequence"/>
</dbReference>
<protein>
    <submittedName>
        <fullName evidence="3">PEP-CTERM sorting domain-containing protein</fullName>
    </submittedName>
</protein>
<feature type="signal peptide" evidence="1">
    <location>
        <begin position="1"/>
        <end position="22"/>
    </location>
</feature>
<keyword evidence="1" id="KW-0732">Signal</keyword>
<dbReference type="NCBIfam" id="TIGR02595">
    <property type="entry name" value="PEP_CTERM"/>
    <property type="match status" value="1"/>
</dbReference>
<evidence type="ECO:0000313" key="3">
    <source>
        <dbReference type="EMBL" id="MFD2277306.1"/>
    </source>
</evidence>
<dbReference type="InterPro" id="IPR013424">
    <property type="entry name" value="Ice-binding_C"/>
</dbReference>
<dbReference type="Pfam" id="PF07589">
    <property type="entry name" value="PEP-CTERM"/>
    <property type="match status" value="1"/>
</dbReference>
<comment type="caution">
    <text evidence="3">The sequence shown here is derived from an EMBL/GenBank/DDBJ whole genome shotgun (WGS) entry which is preliminary data.</text>
</comment>
<organism evidence="3 4">
    <name type="scientific">Rubritalea spongiae</name>
    <dbReference type="NCBI Taxonomy" id="430797"/>
    <lineage>
        <taxon>Bacteria</taxon>
        <taxon>Pseudomonadati</taxon>
        <taxon>Verrucomicrobiota</taxon>
        <taxon>Verrucomicrobiia</taxon>
        <taxon>Verrucomicrobiales</taxon>
        <taxon>Rubritaleaceae</taxon>
        <taxon>Rubritalea</taxon>
    </lineage>
</organism>
<dbReference type="RefSeq" id="WP_377093908.1">
    <property type="nucleotide sequence ID" value="NZ_JBHSJM010000001.1"/>
</dbReference>
<name>A0ABW5E3V2_9BACT</name>
<accession>A0ABW5E3V2</accession>
<reference evidence="4" key="1">
    <citation type="journal article" date="2019" name="Int. J. Syst. Evol. Microbiol.">
        <title>The Global Catalogue of Microorganisms (GCM) 10K type strain sequencing project: providing services to taxonomists for standard genome sequencing and annotation.</title>
        <authorList>
            <consortium name="The Broad Institute Genomics Platform"/>
            <consortium name="The Broad Institute Genome Sequencing Center for Infectious Disease"/>
            <person name="Wu L."/>
            <person name="Ma J."/>
        </authorList>
    </citation>
    <scope>NUCLEOTIDE SEQUENCE [LARGE SCALE GENOMIC DNA]</scope>
    <source>
        <strain evidence="4">JCM 16545</strain>
    </source>
</reference>
<evidence type="ECO:0000259" key="2">
    <source>
        <dbReference type="Pfam" id="PF07589"/>
    </source>
</evidence>
<evidence type="ECO:0000313" key="4">
    <source>
        <dbReference type="Proteomes" id="UP001597297"/>
    </source>
</evidence>
<proteinExistence type="predicted"/>
<feature type="chain" id="PRO_5045772819" evidence="1">
    <location>
        <begin position="23"/>
        <end position="239"/>
    </location>
</feature>
<evidence type="ECO:0000256" key="1">
    <source>
        <dbReference type="SAM" id="SignalP"/>
    </source>
</evidence>